<dbReference type="GO" id="GO:0005886">
    <property type="term" value="C:plasma membrane"/>
    <property type="evidence" value="ECO:0007669"/>
    <property type="project" value="UniProtKB-SubCell"/>
</dbReference>
<dbReference type="Pfam" id="PF24878">
    <property type="entry name" value="YkcB_C"/>
    <property type="match status" value="1"/>
</dbReference>
<feature type="transmembrane region" description="Helical" evidence="9">
    <location>
        <begin position="12"/>
        <end position="29"/>
    </location>
</feature>
<keyword evidence="4" id="KW-0808">Transferase</keyword>
<evidence type="ECO:0000256" key="5">
    <source>
        <dbReference type="ARBA" id="ARBA00022692"/>
    </source>
</evidence>
<keyword evidence="5 9" id="KW-0812">Transmembrane</keyword>
<feature type="transmembrane region" description="Helical" evidence="9">
    <location>
        <begin position="416"/>
        <end position="434"/>
    </location>
</feature>
<feature type="transmembrane region" description="Helical" evidence="9">
    <location>
        <begin position="115"/>
        <end position="133"/>
    </location>
</feature>
<dbReference type="GO" id="GO:0016763">
    <property type="term" value="F:pentosyltransferase activity"/>
    <property type="evidence" value="ECO:0007669"/>
    <property type="project" value="TreeGrafter"/>
</dbReference>
<evidence type="ECO:0000259" key="10">
    <source>
        <dbReference type="Pfam" id="PF13231"/>
    </source>
</evidence>
<dbReference type="GO" id="GO:0010041">
    <property type="term" value="P:response to iron(III) ion"/>
    <property type="evidence" value="ECO:0007669"/>
    <property type="project" value="TreeGrafter"/>
</dbReference>
<feature type="region of interest" description="Disordered" evidence="8">
    <location>
        <begin position="761"/>
        <end position="796"/>
    </location>
</feature>
<name>A0A1B2DLA1_9BACL</name>
<keyword evidence="3" id="KW-0328">Glycosyltransferase</keyword>
<protein>
    <submittedName>
        <fullName evidence="12">Uncharacterized protein</fullName>
    </submittedName>
</protein>
<dbReference type="PANTHER" id="PTHR33908:SF3">
    <property type="entry name" value="UNDECAPRENYL PHOSPHATE-ALPHA-4-AMINO-4-DEOXY-L-ARABINOSE ARABINOSYL TRANSFERASE"/>
    <property type="match status" value="1"/>
</dbReference>
<gene>
    <name evidence="12" type="ORF">BBD42_19910</name>
</gene>
<feature type="transmembrane region" description="Helical" evidence="9">
    <location>
        <begin position="207"/>
        <end position="226"/>
    </location>
</feature>
<feature type="transmembrane region" description="Helical" evidence="9">
    <location>
        <begin position="499"/>
        <end position="518"/>
    </location>
</feature>
<feature type="transmembrane region" description="Helical" evidence="9">
    <location>
        <begin position="139"/>
        <end position="155"/>
    </location>
</feature>
<dbReference type="GO" id="GO:0009103">
    <property type="term" value="P:lipopolysaccharide biosynthetic process"/>
    <property type="evidence" value="ECO:0007669"/>
    <property type="project" value="UniProtKB-ARBA"/>
</dbReference>
<feature type="domain" description="Putative mannosyltransferase YkcA/B-like C-terminal" evidence="11">
    <location>
        <begin position="674"/>
        <end position="759"/>
    </location>
</feature>
<dbReference type="InterPro" id="IPR056785">
    <property type="entry name" value="YkcA/B-like_C"/>
</dbReference>
<evidence type="ECO:0000256" key="6">
    <source>
        <dbReference type="ARBA" id="ARBA00022989"/>
    </source>
</evidence>
<evidence type="ECO:0000256" key="7">
    <source>
        <dbReference type="ARBA" id="ARBA00023136"/>
    </source>
</evidence>
<dbReference type="AlphaFoldDB" id="A0A1B2DLA1"/>
<accession>A0A1B2DLA1</accession>
<evidence type="ECO:0000256" key="3">
    <source>
        <dbReference type="ARBA" id="ARBA00022676"/>
    </source>
</evidence>
<reference evidence="12" key="1">
    <citation type="submission" date="2016-08" db="EMBL/GenBank/DDBJ databases">
        <title>Complete Genome Seqeunce of Paenibacillus sp. BIHB 4019 from tea rhizoplane.</title>
        <authorList>
            <person name="Thakur R."/>
            <person name="Swarnkar M.K."/>
            <person name="Gulati A."/>
        </authorList>
    </citation>
    <scope>NUCLEOTIDE SEQUENCE [LARGE SCALE GENOMIC DNA]</scope>
    <source>
        <strain evidence="12">BIHB4019</strain>
    </source>
</reference>
<feature type="compositionally biased region" description="Polar residues" evidence="8">
    <location>
        <begin position="761"/>
        <end position="790"/>
    </location>
</feature>
<sequence>MAVIKKQRVDAILMVCILVSAFLNGFLIWTDDHVNTYYTTTVASMLQSFHNFFFATVDSGGFVTVDKPPVTFWVQTAFAYVLGLHGWSVILPQALAGIGSTILLYVLLKPSFGLTAARIGAAAMATMPVAVAVSRTNNIDSMLVFTLLLAVWLLFRGTKQGKALWLIGAFAVIGVGFNMKMMEAYMVLPAFYLFALMAWKGKWFKKISLLAGATAIMLVISLSWAVTVDSISTDNRPYVGSSQTNSVLELAFGYNGLSRLTGNRGGSAGSMMGPQQLPAVGNTAFAQTNIVNSWFSGDVPGGNRSIAAVEQDGQGASGDGASRRGGSGQGADNNNNYGGGAGNFGSGRSGNDGGAGGFSGGIGGATGAGGFNGGPGGGMDGMGGRGGFGGGSSGGMFGTGTAGPLRLFQAELSGQASWFLPFIFVSCVGLLASIRRRNMTMKHKEALFWLAWLVPVMAFFSVAGFFHQYYLIMMGPPIAALLGAGWSELWRQYRSKEGWVSWLLPLAIAATAGFEWYIMHPFDATIGSGWSLAVLVGGMAASLLLIGWRIAKQKQKQAKSLIRQSSRATEGDEAGADAGANTELYSGKLSYEQGGYLTANAGVQNGKHAASRRKIWQQPAINLIALLGLLVLFIGPAYWAATPIVYGQSSQLPEAGPDQTNASSRDEPLNEAALAFLKAHNTGEKYLFATNSYSTAAPYIIDSGENVIILGGYSGSDPVLSVDRLKALVAAGELKYFLVSQGGRGGSNNNELTQWITSHGKQVESSDWQTTDVGRNAADNSDTASDNSGVFNSSNSSAGISGSSNGFFTDRNSDNSFRGFGGGGSNITIYEVTPEAALLSGNE</sequence>
<dbReference type="InterPro" id="IPR038731">
    <property type="entry name" value="RgtA/B/C-like"/>
</dbReference>
<keyword evidence="7 9" id="KW-0472">Membrane</keyword>
<dbReference type="PANTHER" id="PTHR33908">
    <property type="entry name" value="MANNOSYLTRANSFERASE YKCB-RELATED"/>
    <property type="match status" value="1"/>
</dbReference>
<keyword evidence="2" id="KW-1003">Cell membrane</keyword>
<dbReference type="Pfam" id="PF13231">
    <property type="entry name" value="PMT_2"/>
    <property type="match status" value="1"/>
</dbReference>
<feature type="transmembrane region" description="Helical" evidence="9">
    <location>
        <begin position="469"/>
        <end position="487"/>
    </location>
</feature>
<evidence type="ECO:0000256" key="8">
    <source>
        <dbReference type="SAM" id="MobiDB-lite"/>
    </source>
</evidence>
<evidence type="ECO:0000256" key="2">
    <source>
        <dbReference type="ARBA" id="ARBA00022475"/>
    </source>
</evidence>
<evidence type="ECO:0000256" key="1">
    <source>
        <dbReference type="ARBA" id="ARBA00004651"/>
    </source>
</evidence>
<evidence type="ECO:0000313" key="12">
    <source>
        <dbReference type="EMBL" id="ANY68486.1"/>
    </source>
</evidence>
<evidence type="ECO:0000256" key="4">
    <source>
        <dbReference type="ARBA" id="ARBA00022679"/>
    </source>
</evidence>
<dbReference type="EMBL" id="CP016808">
    <property type="protein sequence ID" value="ANY68486.1"/>
    <property type="molecule type" value="Genomic_DNA"/>
</dbReference>
<dbReference type="InterPro" id="IPR050297">
    <property type="entry name" value="LipidA_mod_glycosyltrf_83"/>
</dbReference>
<feature type="transmembrane region" description="Helical" evidence="9">
    <location>
        <begin position="446"/>
        <end position="463"/>
    </location>
</feature>
<feature type="transmembrane region" description="Helical" evidence="9">
    <location>
        <begin position="620"/>
        <end position="641"/>
    </location>
</feature>
<feature type="transmembrane region" description="Helical" evidence="9">
    <location>
        <begin position="162"/>
        <end position="178"/>
    </location>
</feature>
<feature type="domain" description="Glycosyltransferase RgtA/B/C/D-like" evidence="10">
    <location>
        <begin position="66"/>
        <end position="224"/>
    </location>
</feature>
<organism evidence="12">
    <name type="scientific">Paenibacillus sp. BIHB 4019</name>
    <dbReference type="NCBI Taxonomy" id="1870819"/>
    <lineage>
        <taxon>Bacteria</taxon>
        <taxon>Bacillati</taxon>
        <taxon>Bacillota</taxon>
        <taxon>Bacilli</taxon>
        <taxon>Bacillales</taxon>
        <taxon>Paenibacillaceae</taxon>
        <taxon>Paenibacillus</taxon>
    </lineage>
</organism>
<dbReference type="RefSeq" id="WP_099519624.1">
    <property type="nucleotide sequence ID" value="NZ_CP016808.1"/>
</dbReference>
<feature type="transmembrane region" description="Helical" evidence="9">
    <location>
        <begin position="530"/>
        <end position="551"/>
    </location>
</feature>
<proteinExistence type="predicted"/>
<feature type="region of interest" description="Disordered" evidence="8">
    <location>
        <begin position="311"/>
        <end position="344"/>
    </location>
</feature>
<keyword evidence="6 9" id="KW-1133">Transmembrane helix</keyword>
<comment type="subcellular location">
    <subcellularLocation>
        <location evidence="1">Cell membrane</location>
        <topology evidence="1">Multi-pass membrane protein</topology>
    </subcellularLocation>
</comment>
<evidence type="ECO:0000259" key="11">
    <source>
        <dbReference type="Pfam" id="PF24878"/>
    </source>
</evidence>
<evidence type="ECO:0000256" key="9">
    <source>
        <dbReference type="SAM" id="Phobius"/>
    </source>
</evidence>
<feature type="compositionally biased region" description="Gly residues" evidence="8">
    <location>
        <begin position="315"/>
        <end position="329"/>
    </location>
</feature>